<dbReference type="GO" id="GO:0032543">
    <property type="term" value="P:mitochondrial translation"/>
    <property type="evidence" value="ECO:0007669"/>
    <property type="project" value="UniProtKB-UniRule"/>
</dbReference>
<dbReference type="Pfam" id="PF02686">
    <property type="entry name" value="GatC"/>
    <property type="match status" value="1"/>
</dbReference>
<evidence type="ECO:0000313" key="2">
    <source>
        <dbReference type="EMBL" id="KAL2092803.1"/>
    </source>
</evidence>
<dbReference type="AlphaFoldDB" id="A0ABD1K120"/>
<dbReference type="EMBL" id="JBHFQA010000010">
    <property type="protein sequence ID" value="KAL2092803.1"/>
    <property type="molecule type" value="Genomic_DNA"/>
</dbReference>
<dbReference type="EC" id="6.3.5.-" evidence="1"/>
<dbReference type="HAMAP" id="MF_00122">
    <property type="entry name" value="GatC"/>
    <property type="match status" value="1"/>
</dbReference>
<comment type="catalytic activity">
    <reaction evidence="1">
        <text>L-glutamyl-tRNA(Gln) + L-glutamine + ATP + H2O = L-glutaminyl-tRNA(Gln) + L-glutamate + ADP + phosphate + H(+)</text>
        <dbReference type="Rhea" id="RHEA:17521"/>
        <dbReference type="Rhea" id="RHEA-COMP:9681"/>
        <dbReference type="Rhea" id="RHEA-COMP:9684"/>
        <dbReference type="ChEBI" id="CHEBI:15377"/>
        <dbReference type="ChEBI" id="CHEBI:15378"/>
        <dbReference type="ChEBI" id="CHEBI:29985"/>
        <dbReference type="ChEBI" id="CHEBI:30616"/>
        <dbReference type="ChEBI" id="CHEBI:43474"/>
        <dbReference type="ChEBI" id="CHEBI:58359"/>
        <dbReference type="ChEBI" id="CHEBI:78520"/>
        <dbReference type="ChEBI" id="CHEBI:78521"/>
        <dbReference type="ChEBI" id="CHEBI:456216"/>
    </reaction>
</comment>
<comment type="subunit">
    <text evidence="1">Subunit of the heterotrimeric GatCAB amidotransferase (AdT) complex, composed of A (QRSL1), B (GATB) and C (GATC) subunits.</text>
</comment>
<dbReference type="PANTHER" id="PTHR15004:SF0">
    <property type="entry name" value="GLUTAMYL-TRNA(GLN) AMIDOTRANSFERASE SUBUNIT C, MITOCHONDRIAL"/>
    <property type="match status" value="1"/>
</dbReference>
<keyword evidence="1" id="KW-0648">Protein biosynthesis</keyword>
<comment type="function">
    <text evidence="1">Allows the formation of correctly charged Gln-tRNA(Gln) through the transamidation of misacylated Glu-tRNA(Gln) in the mitochondria. The reaction takes place in the presence of glutamine and ATP through an activated gamma-phospho-Glu-tRNA(Gln).</text>
</comment>
<keyword evidence="1" id="KW-0067">ATP-binding</keyword>
<keyword evidence="1" id="KW-0496">Mitochondrion</keyword>
<keyword evidence="1" id="KW-0436">Ligase</keyword>
<reference evidence="2 3" key="1">
    <citation type="submission" date="2024-09" db="EMBL/GenBank/DDBJ databases">
        <title>A chromosome-level genome assembly of Gray's grenadier anchovy, Coilia grayii.</title>
        <authorList>
            <person name="Fu Z."/>
        </authorList>
    </citation>
    <scope>NUCLEOTIDE SEQUENCE [LARGE SCALE GENOMIC DNA]</scope>
    <source>
        <strain evidence="2">G4</strain>
        <tissue evidence="2">Muscle</tissue>
    </source>
</reference>
<dbReference type="GO" id="GO:0005524">
    <property type="term" value="F:ATP binding"/>
    <property type="evidence" value="ECO:0007669"/>
    <property type="project" value="UniProtKB-KW"/>
</dbReference>
<name>A0ABD1K120_9TELE</name>
<dbReference type="InterPro" id="IPR003837">
    <property type="entry name" value="GatC"/>
</dbReference>
<dbReference type="GO" id="GO:0050567">
    <property type="term" value="F:glutaminyl-tRNA synthase (glutamine-hydrolyzing) activity"/>
    <property type="evidence" value="ECO:0007669"/>
    <property type="project" value="UniProtKB-UniRule"/>
</dbReference>
<dbReference type="PANTHER" id="PTHR15004">
    <property type="entry name" value="GLUTAMYL-TRNA(GLN) AMIDOTRANSFERASE SUBUNIT C, MITOCHONDRIAL"/>
    <property type="match status" value="1"/>
</dbReference>
<keyword evidence="1" id="KW-0547">Nucleotide-binding</keyword>
<comment type="caution">
    <text evidence="2">The sequence shown here is derived from an EMBL/GenBank/DDBJ whole genome shotgun (WGS) entry which is preliminary data.</text>
</comment>
<evidence type="ECO:0000256" key="1">
    <source>
        <dbReference type="HAMAP-Rule" id="MF_03149"/>
    </source>
</evidence>
<dbReference type="GO" id="GO:0070681">
    <property type="term" value="P:glutaminyl-tRNAGln biosynthesis via transamidation"/>
    <property type="evidence" value="ECO:0007669"/>
    <property type="project" value="UniProtKB-UniRule"/>
</dbReference>
<comment type="subcellular location">
    <subcellularLocation>
        <location evidence="1">Mitochondrion</location>
    </subcellularLocation>
</comment>
<dbReference type="Proteomes" id="UP001591681">
    <property type="component" value="Unassembled WGS sequence"/>
</dbReference>
<evidence type="ECO:0000313" key="3">
    <source>
        <dbReference type="Proteomes" id="UP001591681"/>
    </source>
</evidence>
<proteinExistence type="inferred from homology"/>
<organism evidence="2 3">
    <name type="scientific">Coilia grayii</name>
    <name type="common">Gray's grenadier anchovy</name>
    <dbReference type="NCBI Taxonomy" id="363190"/>
    <lineage>
        <taxon>Eukaryota</taxon>
        <taxon>Metazoa</taxon>
        <taxon>Chordata</taxon>
        <taxon>Craniata</taxon>
        <taxon>Vertebrata</taxon>
        <taxon>Euteleostomi</taxon>
        <taxon>Actinopterygii</taxon>
        <taxon>Neopterygii</taxon>
        <taxon>Teleostei</taxon>
        <taxon>Clupei</taxon>
        <taxon>Clupeiformes</taxon>
        <taxon>Clupeoidei</taxon>
        <taxon>Engraulidae</taxon>
        <taxon>Coilinae</taxon>
        <taxon>Coilia</taxon>
    </lineage>
</organism>
<dbReference type="GO" id="GO:0005739">
    <property type="term" value="C:mitochondrion"/>
    <property type="evidence" value="ECO:0007669"/>
    <property type="project" value="UniProtKB-SubCell"/>
</dbReference>
<sequence length="167" mass="19030">MFSNTVRRSLSYTTFYLRPIGHQRNAWLTSMADQSVQRYNSNDTNHVHHSKIPPSPTWQPVKMTQPTQVPGEVVDKLERLALVDFQNQEGVECLEKAIQFADQLHSVDSAGVEPMDSVLYDRSMYLRKDSINEGECAEALLQLSNHVVDEYFVAPPGNIPLVKNEER</sequence>
<dbReference type="SUPFAM" id="SSF141000">
    <property type="entry name" value="Glu-tRNAGln amidotransferase C subunit"/>
    <property type="match status" value="1"/>
</dbReference>
<dbReference type="NCBIfam" id="TIGR00135">
    <property type="entry name" value="gatC"/>
    <property type="match status" value="1"/>
</dbReference>
<accession>A0ABD1K120</accession>
<dbReference type="InterPro" id="IPR036113">
    <property type="entry name" value="Asp/Glu-ADT_sf_sub_c"/>
</dbReference>
<protein>
    <recommendedName>
        <fullName evidence="1">Glutamyl-tRNA(Gln) amidotransferase subunit C, mitochondrial</fullName>
        <shortName evidence="1">Glu-AdT subunit C</shortName>
        <ecNumber evidence="1">6.3.5.-</ecNumber>
    </recommendedName>
</protein>
<comment type="similarity">
    <text evidence="1">Belongs to the GatC family.</text>
</comment>
<keyword evidence="3" id="KW-1185">Reference proteome</keyword>
<dbReference type="GO" id="GO:0030956">
    <property type="term" value="C:glutamyl-tRNA(Gln) amidotransferase complex"/>
    <property type="evidence" value="ECO:0007669"/>
    <property type="project" value="UniProtKB-UniRule"/>
</dbReference>
<gene>
    <name evidence="1" type="primary">GATC</name>
    <name evidence="2" type="ORF">ACEWY4_012601</name>
</gene>